<dbReference type="EC" id="1.10.3.2" evidence="1"/>
<dbReference type="InterPro" id="IPR008972">
    <property type="entry name" value="Cupredoxin"/>
</dbReference>
<dbReference type="SUPFAM" id="SSF49503">
    <property type="entry name" value="Cupredoxins"/>
    <property type="match status" value="1"/>
</dbReference>
<reference evidence="2" key="1">
    <citation type="journal article" date="2018" name="Gigascience">
        <title>Genome assembly of the Pink Ipe (Handroanthus impetiginosus, Bignoniaceae), a highly valued, ecologically keystone Neotropical timber forest tree.</title>
        <authorList>
            <person name="Silva-Junior O.B."/>
            <person name="Grattapaglia D."/>
            <person name="Novaes E."/>
            <person name="Collevatti R.G."/>
        </authorList>
    </citation>
    <scope>NUCLEOTIDE SEQUENCE [LARGE SCALE GENOMIC DNA]</scope>
    <source>
        <strain evidence="2">cv. UFG-1</strain>
    </source>
</reference>
<comment type="caution">
    <text evidence="1">The sequence shown here is derived from an EMBL/GenBank/DDBJ whole genome shotgun (WGS) entry which is preliminary data.</text>
</comment>
<dbReference type="STRING" id="429701.A0A2G9GDF9"/>
<organism evidence="1 2">
    <name type="scientific">Handroanthus impetiginosus</name>
    <dbReference type="NCBI Taxonomy" id="429701"/>
    <lineage>
        <taxon>Eukaryota</taxon>
        <taxon>Viridiplantae</taxon>
        <taxon>Streptophyta</taxon>
        <taxon>Embryophyta</taxon>
        <taxon>Tracheophyta</taxon>
        <taxon>Spermatophyta</taxon>
        <taxon>Magnoliopsida</taxon>
        <taxon>eudicotyledons</taxon>
        <taxon>Gunneridae</taxon>
        <taxon>Pentapetalae</taxon>
        <taxon>asterids</taxon>
        <taxon>lamiids</taxon>
        <taxon>Lamiales</taxon>
        <taxon>Bignoniaceae</taxon>
        <taxon>Crescentiina</taxon>
        <taxon>Tabebuia alliance</taxon>
        <taxon>Handroanthus</taxon>
    </lineage>
</organism>
<dbReference type="AlphaFoldDB" id="A0A2G9GDF9"/>
<proteinExistence type="predicted"/>
<dbReference type="OrthoDB" id="2121828at2759"/>
<keyword evidence="2" id="KW-1185">Reference proteome</keyword>
<keyword evidence="1" id="KW-0560">Oxidoreductase</keyword>
<dbReference type="EMBL" id="NKXS01005557">
    <property type="protein sequence ID" value="PIN03317.1"/>
    <property type="molecule type" value="Genomic_DNA"/>
</dbReference>
<name>A0A2G9GDF9_9LAMI</name>
<dbReference type="InterPro" id="IPR045087">
    <property type="entry name" value="Cu-oxidase_fam"/>
</dbReference>
<dbReference type="Gene3D" id="2.60.40.420">
    <property type="entry name" value="Cupredoxins - blue copper proteins"/>
    <property type="match status" value="1"/>
</dbReference>
<dbReference type="Proteomes" id="UP000231279">
    <property type="component" value="Unassembled WGS sequence"/>
</dbReference>
<accession>A0A2G9GDF9</accession>
<dbReference type="PANTHER" id="PTHR11709">
    <property type="entry name" value="MULTI-COPPER OXIDASE"/>
    <property type="match status" value="1"/>
</dbReference>
<evidence type="ECO:0000313" key="1">
    <source>
        <dbReference type="EMBL" id="PIN03317.1"/>
    </source>
</evidence>
<evidence type="ECO:0000313" key="2">
    <source>
        <dbReference type="Proteomes" id="UP000231279"/>
    </source>
</evidence>
<sequence length="150" mass="16526">MKFNRKIRSLANSKFPAKVPQKIDQKFFFTVGLGISPCSNPNKTCQGPNNTMLAASVNNVSFVMPSTALLQAHFFKKSNGVYATDFPANPPVKFNYTGNPPSNIMVTSCTKVVVLKFNTSVEIVMQDTREPSSSSTWMQFLCGGPGTWEF</sequence>
<dbReference type="PANTHER" id="PTHR11709:SF522">
    <property type="entry name" value="LACCASE-4"/>
    <property type="match status" value="1"/>
</dbReference>
<gene>
    <name evidence="1" type="ORF">CDL12_24157</name>
</gene>
<dbReference type="GO" id="GO:0052716">
    <property type="term" value="F:hydroquinone:oxygen oxidoreductase activity"/>
    <property type="evidence" value="ECO:0007669"/>
    <property type="project" value="UniProtKB-EC"/>
</dbReference>
<protein>
    <submittedName>
        <fullName evidence="1">Laccase</fullName>
        <ecNumber evidence="1">1.10.3.2</ecNumber>
    </submittedName>
</protein>